<organism evidence="2 3">
    <name type="scientific">Rhodomicrobium vannielii (strain ATCC 17100 / DSM 162 / LMG 4299 / NCIMB 10020 / ATH 3.1.1)</name>
    <dbReference type="NCBI Taxonomy" id="648757"/>
    <lineage>
        <taxon>Bacteria</taxon>
        <taxon>Pseudomonadati</taxon>
        <taxon>Pseudomonadota</taxon>
        <taxon>Alphaproteobacteria</taxon>
        <taxon>Hyphomicrobiales</taxon>
        <taxon>Hyphomicrobiaceae</taxon>
        <taxon>Rhodomicrobium</taxon>
    </lineage>
</organism>
<dbReference type="KEGG" id="rva:Rvan_3616"/>
<evidence type="ECO:0000256" key="1">
    <source>
        <dbReference type="ARBA" id="ARBA00005806"/>
    </source>
</evidence>
<dbReference type="InterPro" id="IPR010327">
    <property type="entry name" value="FldB/FldC_alpha/beta"/>
</dbReference>
<evidence type="ECO:0000313" key="3">
    <source>
        <dbReference type="Proteomes" id="UP000001399"/>
    </source>
</evidence>
<evidence type="ECO:0000313" key="2">
    <source>
        <dbReference type="EMBL" id="ADP72786.1"/>
    </source>
</evidence>
<dbReference type="HOGENOM" id="CLU_578420_0_0_5"/>
<comment type="similarity">
    <text evidence="1">Belongs to the FldB/FldC dehydratase alpha/beta subunit family.</text>
</comment>
<accession>E3I4W4</accession>
<dbReference type="EMBL" id="CP002292">
    <property type="protein sequence ID" value="ADP72786.1"/>
    <property type="molecule type" value="Genomic_DNA"/>
</dbReference>
<dbReference type="STRING" id="648757.Rvan_3616"/>
<gene>
    <name evidence="2" type="ordered locus">Rvan_3616</name>
</gene>
<dbReference type="AlphaFoldDB" id="E3I4W4"/>
<name>E3I4W4_RHOVT</name>
<dbReference type="Gene3D" id="3.40.50.11900">
    <property type="match status" value="1"/>
</dbReference>
<dbReference type="Pfam" id="PF06050">
    <property type="entry name" value="HGD-D"/>
    <property type="match status" value="1"/>
</dbReference>
<reference evidence="3" key="1">
    <citation type="journal article" date="2011" name="J. Bacteriol.">
        <title>Genome sequences of eight morphologically diverse alphaproteobacteria.</title>
        <authorList>
            <consortium name="US DOE Joint Genome Institute"/>
            <person name="Brown P.J."/>
            <person name="Kysela D.T."/>
            <person name="Buechlein A."/>
            <person name="Hemmerich C."/>
            <person name="Brun Y.V."/>
        </authorList>
    </citation>
    <scope>NUCLEOTIDE SEQUENCE [LARGE SCALE GENOMIC DNA]</scope>
    <source>
        <strain evidence="3">ATCC 17100 / ATH 3.1.1 / DSM 162 / LMG 4299</strain>
    </source>
</reference>
<dbReference type="Gene3D" id="3.40.50.11890">
    <property type="match status" value="1"/>
</dbReference>
<protein>
    <submittedName>
        <fullName evidence="2">2-hydroxyglutaryl-CoA dehydratase D-component</fullName>
    </submittedName>
</protein>
<sequence length="473" mass="52977">MSTATLQTNAVREGFRYPESIREAFIATPGLNFRDGSYVSSEKMWEFLTVEAPRRFPYSFSEERIFGESLHDYTYFAGIKHNYLNLTLRDRLLKAHANGVPIIHVQGGQTVDPFFAAGAIPVVPGPLRGWATSMKEGLTLYQAGQRATDILEAGRSAISVDCCNNPVGAMEAIRQNLIPIDMVVPYLALRCTDIAYTLESYRTLVKDIPLHFIDYPVTRDTEWTVQYVAELLRDLVKRIAQLRGVEVTEEDLWKEIKLENRGRKFARDAVELVWRAELPPIRSQNLSGIITGGRFDRGDSLAGTELLEQDFAEVTQRVRDGVLAPGVSEDAVRLISVGSCFGLQSDFVEAHGGVVVGTDDHLSKIYADVGEYGDPYERMAESILSYNYEKETEKRAAYVVDLVRRSRANGVVCGYNWGCNYQSAVSRMIADIVKKETGVPTLNLVVNGLGLSRLQGNEQTQNRIESFIEMIRH</sequence>
<keyword evidence="3" id="KW-1185">Reference proteome</keyword>
<dbReference type="Proteomes" id="UP000001399">
    <property type="component" value="Chromosome"/>
</dbReference>
<dbReference type="RefSeq" id="WP_013421141.1">
    <property type="nucleotide sequence ID" value="NC_014664.1"/>
</dbReference>
<dbReference type="PANTHER" id="PTHR30548">
    <property type="entry name" value="2-HYDROXYGLUTARYL-COA DEHYDRATASE, D-COMPONENT-RELATED"/>
    <property type="match status" value="1"/>
</dbReference>
<dbReference type="OrthoDB" id="9810278at2"/>
<dbReference type="PANTHER" id="PTHR30548:SF2">
    <property type="entry name" value="2-HYDROXYACYL-COA DEHYDRATASE,D-COMPONENT"/>
    <property type="match status" value="1"/>
</dbReference>
<dbReference type="eggNOG" id="COG1775">
    <property type="taxonomic scope" value="Bacteria"/>
</dbReference>
<proteinExistence type="inferred from homology"/>